<proteinExistence type="predicted"/>
<dbReference type="HOGENOM" id="CLU_840047_0_0_1"/>
<evidence type="ECO:0000313" key="3">
    <source>
        <dbReference type="EnsemblMetazoa" id="CapteP213753"/>
    </source>
</evidence>
<dbReference type="InterPro" id="IPR008979">
    <property type="entry name" value="Galactose-bd-like_sf"/>
</dbReference>
<dbReference type="AlphaFoldDB" id="R7UB32"/>
<dbReference type="Proteomes" id="UP000014760">
    <property type="component" value="Unassembled WGS sequence"/>
</dbReference>
<reference evidence="4" key="1">
    <citation type="submission" date="2012-12" db="EMBL/GenBank/DDBJ databases">
        <authorList>
            <person name="Hellsten U."/>
            <person name="Grimwood J."/>
            <person name="Chapman J.A."/>
            <person name="Shapiro H."/>
            <person name="Aerts A."/>
            <person name="Otillar R.P."/>
            <person name="Terry A.Y."/>
            <person name="Boore J.L."/>
            <person name="Simakov O."/>
            <person name="Marletaz F."/>
            <person name="Cho S.-J."/>
            <person name="Edsinger-Gonzales E."/>
            <person name="Havlak P."/>
            <person name="Kuo D.-H."/>
            <person name="Larsson T."/>
            <person name="Lv J."/>
            <person name="Arendt D."/>
            <person name="Savage R."/>
            <person name="Osoegawa K."/>
            <person name="de Jong P."/>
            <person name="Lindberg D.R."/>
            <person name="Seaver E.C."/>
            <person name="Weisblat D.A."/>
            <person name="Putnam N.H."/>
            <person name="Grigoriev I.V."/>
            <person name="Rokhsar D.S."/>
        </authorList>
    </citation>
    <scope>NUCLEOTIDE SEQUENCE</scope>
    <source>
        <strain evidence="4">I ESC-2004</strain>
    </source>
</reference>
<accession>R7UB32</accession>
<evidence type="ECO:0000313" key="2">
    <source>
        <dbReference type="EMBL" id="ELU00998.1"/>
    </source>
</evidence>
<evidence type="ECO:0000313" key="4">
    <source>
        <dbReference type="Proteomes" id="UP000014760"/>
    </source>
</evidence>
<dbReference type="InterPro" id="IPR000421">
    <property type="entry name" value="FA58C"/>
</dbReference>
<evidence type="ECO:0000259" key="1">
    <source>
        <dbReference type="Pfam" id="PF00754"/>
    </source>
</evidence>
<reference evidence="3" key="3">
    <citation type="submission" date="2015-06" db="UniProtKB">
        <authorList>
            <consortium name="EnsemblMetazoa"/>
        </authorList>
    </citation>
    <scope>IDENTIFICATION</scope>
</reference>
<protein>
    <recommendedName>
        <fullName evidence="1">F5/8 type C domain-containing protein</fullName>
    </recommendedName>
</protein>
<dbReference type="EMBL" id="KB305459">
    <property type="protein sequence ID" value="ELU00998.1"/>
    <property type="molecule type" value="Genomic_DNA"/>
</dbReference>
<name>R7UB32_CAPTE</name>
<dbReference type="EMBL" id="AMQN01025809">
    <property type="status" value="NOT_ANNOTATED_CDS"/>
    <property type="molecule type" value="Genomic_DNA"/>
</dbReference>
<gene>
    <name evidence="2" type="ORF">CAPTEDRAFT_213753</name>
</gene>
<dbReference type="SUPFAM" id="SSF49785">
    <property type="entry name" value="Galactose-binding domain-like"/>
    <property type="match status" value="1"/>
</dbReference>
<organism evidence="2">
    <name type="scientific">Capitella teleta</name>
    <name type="common">Polychaete worm</name>
    <dbReference type="NCBI Taxonomy" id="283909"/>
    <lineage>
        <taxon>Eukaryota</taxon>
        <taxon>Metazoa</taxon>
        <taxon>Spiralia</taxon>
        <taxon>Lophotrochozoa</taxon>
        <taxon>Annelida</taxon>
        <taxon>Polychaeta</taxon>
        <taxon>Sedentaria</taxon>
        <taxon>Scolecida</taxon>
        <taxon>Capitellidae</taxon>
        <taxon>Capitella</taxon>
    </lineage>
</organism>
<keyword evidence="4" id="KW-1185">Reference proteome</keyword>
<reference evidence="2 4" key="2">
    <citation type="journal article" date="2013" name="Nature">
        <title>Insights into bilaterian evolution from three spiralian genomes.</title>
        <authorList>
            <person name="Simakov O."/>
            <person name="Marletaz F."/>
            <person name="Cho S.J."/>
            <person name="Edsinger-Gonzales E."/>
            <person name="Havlak P."/>
            <person name="Hellsten U."/>
            <person name="Kuo D.H."/>
            <person name="Larsson T."/>
            <person name="Lv J."/>
            <person name="Arendt D."/>
            <person name="Savage R."/>
            <person name="Osoegawa K."/>
            <person name="de Jong P."/>
            <person name="Grimwood J."/>
            <person name="Chapman J.A."/>
            <person name="Shapiro H."/>
            <person name="Aerts A."/>
            <person name="Otillar R.P."/>
            <person name="Terry A.Y."/>
            <person name="Boore J.L."/>
            <person name="Grigoriev I.V."/>
            <person name="Lindberg D.R."/>
            <person name="Seaver E.C."/>
            <person name="Weisblat D.A."/>
            <person name="Putnam N.H."/>
            <person name="Rokhsar D.S."/>
        </authorList>
    </citation>
    <scope>NUCLEOTIDE SEQUENCE</scope>
    <source>
        <strain evidence="2 4">I ESC-2004</strain>
    </source>
</reference>
<sequence>MTVQYCIEVCRSENSNLAALHHDTCVCLSGRGALEEVAHLHCHQGCRKFPFAESCGDLYRHGIRHEAKYYLKPPGYLQETKSRCFTQGWCEEQLFVKNLVEFSADGFQQPSMQQARVYARKSWKVVSDHIIAQFESPVVLTGILTRGSGNVLSGWVSSYHLEYKVNGEWVTYTGSYGRMDDDFATKWSAKEQIESSGDQTMASYNVLQQPVVASEIRISGLKRNARLQWDLFGCPLIKYQSDRGSQDAIGCYLSTNDTHDQQITGVNCTCIQYYGAYGMDLSDSCLHQRNYAALVFRAWRITCPHPMYIFPTDTFTANSSNLLLQLGDSIL</sequence>
<dbReference type="Pfam" id="PF00754">
    <property type="entry name" value="F5_F8_type_C"/>
    <property type="match status" value="1"/>
</dbReference>
<dbReference type="EnsemblMetazoa" id="CapteT213753">
    <property type="protein sequence ID" value="CapteP213753"/>
    <property type="gene ID" value="CapteG213753"/>
</dbReference>
<feature type="domain" description="F5/8 type C" evidence="1">
    <location>
        <begin position="128"/>
        <end position="226"/>
    </location>
</feature>
<dbReference type="Gene3D" id="2.60.120.260">
    <property type="entry name" value="Galactose-binding domain-like"/>
    <property type="match status" value="1"/>
</dbReference>